<feature type="domain" description="FimH mannose-binding" evidence="5">
    <location>
        <begin position="19"/>
        <end position="144"/>
    </location>
</feature>
<dbReference type="PANTHER" id="PTHR33420:SF14">
    <property type="entry name" value="TYPE 1 FIMBRIN D-MANNOSE SPECIFIC ADHESIN"/>
    <property type="match status" value="1"/>
</dbReference>
<evidence type="ECO:0000256" key="1">
    <source>
        <dbReference type="ARBA" id="ARBA00004561"/>
    </source>
</evidence>
<dbReference type="PANTHER" id="PTHR33420">
    <property type="entry name" value="FIMBRIAL SUBUNIT ELFA-RELATED"/>
    <property type="match status" value="1"/>
</dbReference>
<comment type="caution">
    <text evidence="6">The sequence shown here is derived from an EMBL/GenBank/DDBJ whole genome shotgun (WGS) entry which is preliminary data.</text>
</comment>
<keyword evidence="7" id="KW-1185">Reference proteome</keyword>
<feature type="domain" description="Fimbrial-type adhesion" evidence="4">
    <location>
        <begin position="163"/>
        <end position="291"/>
    </location>
</feature>
<reference evidence="6 7" key="1">
    <citation type="submission" date="2020-04" db="EMBL/GenBank/DDBJ databases">
        <title>Genome sequencing of Rosenbergiella species.</title>
        <authorList>
            <person name="Alvarez-Perez S."/>
            <person name="Lievens B."/>
        </authorList>
    </citation>
    <scope>NUCLEOTIDE SEQUENCE [LARGE SCALE GENOMIC DNA]</scope>
    <source>
        <strain evidence="6 7">CdVSA20.1</strain>
    </source>
</reference>
<dbReference type="Pfam" id="PF00419">
    <property type="entry name" value="Fimbrial"/>
    <property type="match status" value="1"/>
</dbReference>
<evidence type="ECO:0000256" key="3">
    <source>
        <dbReference type="ARBA" id="ARBA00023263"/>
    </source>
</evidence>
<gene>
    <name evidence="6" type="ORF">HGT73_14085</name>
</gene>
<evidence type="ECO:0000259" key="4">
    <source>
        <dbReference type="Pfam" id="PF00419"/>
    </source>
</evidence>
<dbReference type="InterPro" id="IPR050263">
    <property type="entry name" value="Bact_Fimbrial_Adh_Pro"/>
</dbReference>
<name>A0ABS5T8L5_9GAMM</name>
<organism evidence="6 7">
    <name type="scientific">Rosenbergiella australiborealis</name>
    <dbReference type="NCBI Taxonomy" id="1544696"/>
    <lineage>
        <taxon>Bacteria</taxon>
        <taxon>Pseudomonadati</taxon>
        <taxon>Pseudomonadota</taxon>
        <taxon>Gammaproteobacteria</taxon>
        <taxon>Enterobacterales</taxon>
        <taxon>Erwiniaceae</taxon>
        <taxon>Rosenbergiella</taxon>
    </lineage>
</organism>
<evidence type="ECO:0000313" key="6">
    <source>
        <dbReference type="EMBL" id="MBT0728472.1"/>
    </source>
</evidence>
<dbReference type="CDD" id="cd10466">
    <property type="entry name" value="FimH_man-bind"/>
    <property type="match status" value="1"/>
</dbReference>
<proteinExistence type="inferred from homology"/>
<dbReference type="InterPro" id="IPR008966">
    <property type="entry name" value="Adhesion_dom_sf"/>
</dbReference>
<comment type="similarity">
    <text evidence="2">Belongs to the fimbrial protein family.</text>
</comment>
<dbReference type="EMBL" id="JABBFO010000020">
    <property type="protein sequence ID" value="MBT0728472.1"/>
    <property type="molecule type" value="Genomic_DNA"/>
</dbReference>
<evidence type="ECO:0000256" key="2">
    <source>
        <dbReference type="ARBA" id="ARBA00006671"/>
    </source>
</evidence>
<dbReference type="Pfam" id="PF09160">
    <property type="entry name" value="FimH_man-bind"/>
    <property type="match status" value="1"/>
</dbReference>
<sequence length="291" mass="30599">MSKSYAFTCIVQGKTLSGNGSYTASVYVNLTPKVESGQNLVIDLSESISCNNDDPDHYLDPIRIASSSGYANVLKAFTGSISYYGQSYSFPLQSATAYVNNLNKNPSPWKVILYLTPIANSAMTGVVIPKNTLFATVVLEKGPSASQSIYWNLYANNDVVVPTGTCAVSSNNITVPLPNYSGDSVGTTNVGLSVHCYQGSKPLALTYFNSGTTTNSNGTIFKNMSDSSPAAGIGVSIKNKGGLLAANNTVSLGYISSTDVDLGLTAEYARTSGQVTAGNVKSLITVTFAYQ</sequence>
<comment type="subcellular location">
    <subcellularLocation>
        <location evidence="1">Fimbrium</location>
    </subcellularLocation>
</comment>
<evidence type="ECO:0000259" key="5">
    <source>
        <dbReference type="Pfam" id="PF09160"/>
    </source>
</evidence>
<accession>A0ABS5T8L5</accession>
<dbReference type="Gene3D" id="2.60.40.1090">
    <property type="entry name" value="Fimbrial-type adhesion domain"/>
    <property type="match status" value="2"/>
</dbReference>
<evidence type="ECO:0000313" key="7">
    <source>
        <dbReference type="Proteomes" id="UP000786875"/>
    </source>
</evidence>
<dbReference type="SUPFAM" id="SSF49401">
    <property type="entry name" value="Bacterial adhesins"/>
    <property type="match status" value="2"/>
</dbReference>
<protein>
    <submittedName>
        <fullName evidence="6">Fimbrial protein</fullName>
    </submittedName>
</protein>
<dbReference type="InterPro" id="IPR000259">
    <property type="entry name" value="Adhesion_dom_fimbrial"/>
</dbReference>
<dbReference type="InterPro" id="IPR036937">
    <property type="entry name" value="Adhesion_dom_fimbrial_sf"/>
</dbReference>
<dbReference type="InterPro" id="IPR015243">
    <property type="entry name" value="FimH_man-bd"/>
</dbReference>
<dbReference type="Proteomes" id="UP000786875">
    <property type="component" value="Unassembled WGS sequence"/>
</dbReference>
<keyword evidence="3" id="KW-0281">Fimbrium</keyword>